<evidence type="ECO:0000256" key="1">
    <source>
        <dbReference type="ARBA" id="ARBA00004442"/>
    </source>
</evidence>
<dbReference type="EMBL" id="SNRX01000062">
    <property type="protein sequence ID" value="KAA6300615.1"/>
    <property type="molecule type" value="Genomic_DNA"/>
</dbReference>
<comment type="caution">
    <text evidence="8">The sequence shown here is derived from an EMBL/GenBank/DDBJ whole genome shotgun (WGS) entry which is preliminary data.</text>
</comment>
<evidence type="ECO:0000256" key="4">
    <source>
        <dbReference type="ARBA" id="ARBA00023136"/>
    </source>
</evidence>
<dbReference type="Proteomes" id="UP000324575">
    <property type="component" value="Unassembled WGS sequence"/>
</dbReference>
<comment type="subcellular location">
    <subcellularLocation>
        <location evidence="1">Cell outer membrane</location>
    </subcellularLocation>
</comment>
<name>A0A5M8NYE6_9BACT</name>
<dbReference type="SUPFAM" id="SSF48452">
    <property type="entry name" value="TPR-like"/>
    <property type="match status" value="1"/>
</dbReference>
<dbReference type="Pfam" id="PF07980">
    <property type="entry name" value="SusD_RagB"/>
    <property type="match status" value="1"/>
</dbReference>
<evidence type="ECO:0000256" key="3">
    <source>
        <dbReference type="ARBA" id="ARBA00022729"/>
    </source>
</evidence>
<evidence type="ECO:0000259" key="7">
    <source>
        <dbReference type="Pfam" id="PF14322"/>
    </source>
</evidence>
<protein>
    <submittedName>
        <fullName evidence="8">RagB/SusD family nutrient uptake outer membrane protein</fullName>
    </submittedName>
</protein>
<keyword evidence="5" id="KW-0998">Cell outer membrane</keyword>
<keyword evidence="3" id="KW-0732">Signal</keyword>
<evidence type="ECO:0000313" key="9">
    <source>
        <dbReference type="Proteomes" id="UP000324575"/>
    </source>
</evidence>
<feature type="domain" description="RagB/SusD" evidence="6">
    <location>
        <begin position="325"/>
        <end position="655"/>
    </location>
</feature>
<dbReference type="Pfam" id="PF14322">
    <property type="entry name" value="SusD-like_3"/>
    <property type="match status" value="1"/>
</dbReference>
<sequence>MKRLNYIILFIGILLFSNCSDYLNVVPDGTATLETAFSNRINSEKFFYGCYNYLPNMADAFAYPGFIAGGDEIWFDVDNNMKGNNGARIAQGQQNITDPYHNYWDGAQGGKRMWIGIRDCNIFLENIDQVPDLSKTEAARWKAEVKILKAYFHFFLLQLYGPIPIMDKNIEVSATPEQVRVHREPVDDVIEYIVNLIDETVPDLPPSITEISTETGRITQAIALAIKAKALVWSASPLFNGSYVYYQNFKDKRGVQLIANNANPETVQARWERAAVAVKSAIDAAHVAGHSLYRYPVGYDIMSETTALKYTLRGCVTERFTTNREVIWACTNNNNQFQNWCTPKIYTSYAGTAELSATLKMAETYYTKNGIPIDEDPYWDYEHRYETLTNTITEPEIDPEADPEVEVEVDSYAWHHHYIGAGETTAKLNYYREPRFYAHLCFDRGIYELLANKDDEQELVIKNRSGDVHGLVFQDCHPSTGYFLKKLVSFRIPTNTQAPNPYRFSMPIIRLADLYLLYAEALNESKSIPDTEVYAWVDSIRHRAGLDGVVKSWEFAKDPGKPANKEGMREIIKRERQIELSFEGQRPFDLRRWCDAEKYMNEPVRGWDFQGQKLEDYYLTRVYFSNRKFTYKDYLWPLRTSTLVVNSNLVQNPGW</sequence>
<comment type="similarity">
    <text evidence="2">Belongs to the SusD family.</text>
</comment>
<dbReference type="InterPro" id="IPR011990">
    <property type="entry name" value="TPR-like_helical_dom_sf"/>
</dbReference>
<keyword evidence="4" id="KW-0472">Membrane</keyword>
<dbReference type="InterPro" id="IPR033985">
    <property type="entry name" value="SusD-like_N"/>
</dbReference>
<evidence type="ECO:0000313" key="8">
    <source>
        <dbReference type="EMBL" id="KAA6300615.1"/>
    </source>
</evidence>
<gene>
    <name evidence="8" type="ORF">EZS26_003238</name>
</gene>
<dbReference type="Gene3D" id="1.25.40.390">
    <property type="match status" value="1"/>
</dbReference>
<evidence type="ECO:0000256" key="5">
    <source>
        <dbReference type="ARBA" id="ARBA00023237"/>
    </source>
</evidence>
<reference evidence="8 9" key="1">
    <citation type="submission" date="2019-03" db="EMBL/GenBank/DDBJ databases">
        <title>Single cell metagenomics reveals metabolic interactions within the superorganism composed of flagellate Streblomastix strix and complex community of Bacteroidetes bacteria on its surface.</title>
        <authorList>
            <person name="Treitli S.C."/>
            <person name="Kolisko M."/>
            <person name="Husnik F."/>
            <person name="Keeling P."/>
            <person name="Hampl V."/>
        </authorList>
    </citation>
    <scope>NUCLEOTIDE SEQUENCE [LARGE SCALE GENOMIC DNA]</scope>
    <source>
        <strain evidence="8">St1</strain>
    </source>
</reference>
<proteinExistence type="inferred from homology"/>
<dbReference type="GO" id="GO:0009279">
    <property type="term" value="C:cell outer membrane"/>
    <property type="evidence" value="ECO:0007669"/>
    <property type="project" value="UniProtKB-SubCell"/>
</dbReference>
<organism evidence="8 9">
    <name type="scientific">Candidatus Ordinivivax streblomastigis</name>
    <dbReference type="NCBI Taxonomy" id="2540710"/>
    <lineage>
        <taxon>Bacteria</taxon>
        <taxon>Pseudomonadati</taxon>
        <taxon>Bacteroidota</taxon>
        <taxon>Bacteroidia</taxon>
        <taxon>Bacteroidales</taxon>
        <taxon>Candidatus Ordinivivax</taxon>
    </lineage>
</organism>
<evidence type="ECO:0000259" key="6">
    <source>
        <dbReference type="Pfam" id="PF07980"/>
    </source>
</evidence>
<dbReference type="InterPro" id="IPR012944">
    <property type="entry name" value="SusD_RagB_dom"/>
</dbReference>
<feature type="domain" description="SusD-like N-terminal" evidence="7">
    <location>
        <begin position="91"/>
        <end position="226"/>
    </location>
</feature>
<evidence type="ECO:0000256" key="2">
    <source>
        <dbReference type="ARBA" id="ARBA00006275"/>
    </source>
</evidence>
<dbReference type="AlphaFoldDB" id="A0A5M8NYE6"/>
<accession>A0A5M8NYE6</accession>